<dbReference type="CDD" id="cd06974">
    <property type="entry name" value="TerD_like"/>
    <property type="match status" value="1"/>
</dbReference>
<dbReference type="GeneID" id="300101444"/>
<comment type="similarity">
    <text evidence="1">Belongs to the CAPAB/TerDEXZ family.</text>
</comment>
<proteinExistence type="inferred from homology"/>
<dbReference type="PANTHER" id="PTHR32097:SF4">
    <property type="entry name" value="GENERAL STRESS PROTEIN 16U"/>
    <property type="match status" value="1"/>
</dbReference>
<feature type="domain" description="TerD" evidence="2">
    <location>
        <begin position="28"/>
        <end position="158"/>
    </location>
</feature>
<dbReference type="STRING" id="73044.GCA_000725795_05652"/>
<dbReference type="OrthoDB" id="5756874at2"/>
<dbReference type="InterPro" id="IPR051324">
    <property type="entry name" value="Stress/Tellurium_Resist"/>
</dbReference>
<feature type="domain" description="vWA found in TerF C terminus" evidence="3">
    <location>
        <begin position="214"/>
        <end position="401"/>
    </location>
</feature>
<protein>
    <submittedName>
        <fullName evidence="4">Toxic cation resistance protein</fullName>
    </submittedName>
</protein>
<name>A0A4P6TY75_STRSO</name>
<dbReference type="Proteomes" id="UP000292547">
    <property type="component" value="Chromosome"/>
</dbReference>
<accession>A0A4P6TY75</accession>
<evidence type="ECO:0000313" key="5">
    <source>
        <dbReference type="Proteomes" id="UP000292547"/>
    </source>
</evidence>
<evidence type="ECO:0000259" key="3">
    <source>
        <dbReference type="Pfam" id="PF10138"/>
    </source>
</evidence>
<dbReference type="PANTHER" id="PTHR32097">
    <property type="entry name" value="CAMP-BINDING PROTEIN 1-RELATED"/>
    <property type="match status" value="1"/>
</dbReference>
<evidence type="ECO:0000313" key="4">
    <source>
        <dbReference type="EMBL" id="QBJ92569.1"/>
    </source>
</evidence>
<evidence type="ECO:0000256" key="1">
    <source>
        <dbReference type="ARBA" id="ARBA00008775"/>
    </source>
</evidence>
<dbReference type="Pfam" id="PF02342">
    <property type="entry name" value="TerD"/>
    <property type="match status" value="1"/>
</dbReference>
<sequence>MRTTSLRKGENAPLLPAPVLLSVAVQGPATDVSALLLGAGGKVRGDQDLVFYNHPAQDGVSVAGSLVTADLGRVPAGVDRVAVVVSVDPGQPGGVFTRAPVLTVTQPGSTELTYTAPDFSSGETVVVLAELYRRDGGWKVRAVGQGYASGLAGLAADYGVDVEPPAPDPVPAQRTRAPGAVVDLAKVERVAPALAAPARQASRALAERGVGQRRAAVYLLLDHDWHMEELYESFAVQAFAERVLALSANLDDDGTVPVLFSSGDQPFLEDIRLDNYRGRIDQLHTQVDWGWGNVAAAMRHAVGHYRESGARDPAFMVTQVGDEPWDKAEVRSLLRNTASLGVFWLFVGFGRGKLAFYKNLNAATGAQFPNVAFYDASRNPGAVPDERFYAGLVEGFATWMRG</sequence>
<dbReference type="InterPro" id="IPR003325">
    <property type="entry name" value="TerD"/>
</dbReference>
<keyword evidence="5" id="KW-1185">Reference proteome</keyword>
<dbReference type="EMBL" id="CP032229">
    <property type="protein sequence ID" value="QBJ92569.1"/>
    <property type="molecule type" value="Genomic_DNA"/>
</dbReference>
<dbReference type="KEGG" id="sseo:D0Z67_21280"/>
<reference evidence="4 5" key="1">
    <citation type="submission" date="2018-08" db="EMBL/GenBank/DDBJ databases">
        <title>The complete genome sequence of Streptomyces seoulensis, a pioneer strain for nickel superoxide dismutase discovery.</title>
        <authorList>
            <person name="Shin J."/>
            <person name="Lee J.-S."/>
            <person name="Lee E.-J."/>
            <person name="Youn H.-D."/>
        </authorList>
    </citation>
    <scope>NUCLEOTIDE SEQUENCE [LARGE SCALE GENOMIC DNA]</scope>
    <source>
        <strain evidence="4 5">KCTC 9819</strain>
    </source>
</reference>
<gene>
    <name evidence="4" type="ORF">D0Z67_21280</name>
</gene>
<evidence type="ECO:0000259" key="2">
    <source>
        <dbReference type="Pfam" id="PF02342"/>
    </source>
</evidence>
<dbReference type="Pfam" id="PF10138">
    <property type="entry name" value="vWA-TerF-like"/>
    <property type="match status" value="1"/>
</dbReference>
<dbReference type="Gene3D" id="2.60.60.30">
    <property type="entry name" value="sav2460 like domains"/>
    <property type="match status" value="1"/>
</dbReference>
<dbReference type="AlphaFoldDB" id="A0A4P6TY75"/>
<organism evidence="4 5">
    <name type="scientific">Streptomyces seoulensis</name>
    <dbReference type="NCBI Taxonomy" id="73044"/>
    <lineage>
        <taxon>Bacteria</taxon>
        <taxon>Bacillati</taxon>
        <taxon>Actinomycetota</taxon>
        <taxon>Actinomycetes</taxon>
        <taxon>Kitasatosporales</taxon>
        <taxon>Streptomycetaceae</taxon>
        <taxon>Streptomyces</taxon>
    </lineage>
</organism>
<dbReference type="InterPro" id="IPR019303">
    <property type="entry name" value="vWA_TerF_C"/>
</dbReference>
<dbReference type="RefSeq" id="WP_031183718.1">
    <property type="nucleotide sequence ID" value="NZ_CP032229.1"/>
</dbReference>